<comment type="caution">
    <text evidence="2">The sequence shown here is derived from an EMBL/GenBank/DDBJ whole genome shotgun (WGS) entry which is preliminary data.</text>
</comment>
<sequence>MDVIDHTKSSTTKDDEVEPVELLDDYWFFQNLLYKKDRMFRSSSDPYPSSNSMEEVFVQIKDKGSSDSSHHLKENTLVRQNLLRTPSLPLSIGREKDVEEKETVSRSNKLIRQSSLCSSNVLPPLRASKSTSPSPEIPKHQARRKPVVASTIQNSKPRPYRNKDMQRSLSQRISKSPSEVDTEEAQGSKDLGTFKQEGKPRPYLTKEMLHRSLSQNKNSKSPSELEIEEVQGFKDLGFDFDKIDINPSVVDIIPGLQSKKPDNWNEDMVRRPYLSEAWLVQRSTPVMPDWIDHGSVGDMKKQLKYWARAVASNMRQEC</sequence>
<dbReference type="OrthoDB" id="1875420at2759"/>
<evidence type="ECO:0000313" key="2">
    <source>
        <dbReference type="EMBL" id="KAF9590410.1"/>
    </source>
</evidence>
<feature type="region of interest" description="Disordered" evidence="1">
    <location>
        <begin position="121"/>
        <end position="199"/>
    </location>
</feature>
<name>A0A835LDD0_9MAGN</name>
<gene>
    <name evidence="2" type="ORF">IFM89_034203</name>
</gene>
<feature type="compositionally biased region" description="Polar residues" evidence="1">
    <location>
        <begin position="167"/>
        <end position="179"/>
    </location>
</feature>
<reference evidence="2 3" key="1">
    <citation type="submission" date="2020-10" db="EMBL/GenBank/DDBJ databases">
        <title>The Coptis chinensis genome and diversification of protoberbering-type alkaloids.</title>
        <authorList>
            <person name="Wang B."/>
            <person name="Shu S."/>
            <person name="Song C."/>
            <person name="Liu Y."/>
        </authorList>
    </citation>
    <scope>NUCLEOTIDE SEQUENCE [LARGE SCALE GENOMIC DNA]</scope>
    <source>
        <strain evidence="2">HL-2020</strain>
        <tissue evidence="2">Leaf</tissue>
    </source>
</reference>
<protein>
    <submittedName>
        <fullName evidence="2">Uncharacterized protein</fullName>
    </submittedName>
</protein>
<dbReference type="Proteomes" id="UP000631114">
    <property type="component" value="Unassembled WGS sequence"/>
</dbReference>
<dbReference type="PANTHER" id="PTHR33785:SF5">
    <property type="entry name" value="SERINE_ARGININE REPETITIVE MATRIX PROTEIN"/>
    <property type="match status" value="1"/>
</dbReference>
<dbReference type="PANTHER" id="PTHR33785">
    <property type="entry name" value="OS06G0550800 PROTEIN"/>
    <property type="match status" value="1"/>
</dbReference>
<proteinExistence type="predicted"/>
<dbReference type="AlphaFoldDB" id="A0A835LDD0"/>
<keyword evidence="3" id="KW-1185">Reference proteome</keyword>
<evidence type="ECO:0000256" key="1">
    <source>
        <dbReference type="SAM" id="MobiDB-lite"/>
    </source>
</evidence>
<accession>A0A835LDD0</accession>
<evidence type="ECO:0000313" key="3">
    <source>
        <dbReference type="Proteomes" id="UP000631114"/>
    </source>
</evidence>
<dbReference type="EMBL" id="JADFTS010000009">
    <property type="protein sequence ID" value="KAF9590410.1"/>
    <property type="molecule type" value="Genomic_DNA"/>
</dbReference>
<organism evidence="2 3">
    <name type="scientific">Coptis chinensis</name>
    <dbReference type="NCBI Taxonomy" id="261450"/>
    <lineage>
        <taxon>Eukaryota</taxon>
        <taxon>Viridiplantae</taxon>
        <taxon>Streptophyta</taxon>
        <taxon>Embryophyta</taxon>
        <taxon>Tracheophyta</taxon>
        <taxon>Spermatophyta</taxon>
        <taxon>Magnoliopsida</taxon>
        <taxon>Ranunculales</taxon>
        <taxon>Ranunculaceae</taxon>
        <taxon>Coptidoideae</taxon>
        <taxon>Coptis</taxon>
    </lineage>
</organism>